<keyword evidence="2" id="KW-1185">Reference proteome</keyword>
<organism evidence="1 2">
    <name type="scientific">Acrocarpospora pleiomorpha</name>
    <dbReference type="NCBI Taxonomy" id="90975"/>
    <lineage>
        <taxon>Bacteria</taxon>
        <taxon>Bacillati</taxon>
        <taxon>Actinomycetota</taxon>
        <taxon>Actinomycetes</taxon>
        <taxon>Streptosporangiales</taxon>
        <taxon>Streptosporangiaceae</taxon>
        <taxon>Acrocarpospora</taxon>
    </lineage>
</organism>
<gene>
    <name evidence="1" type="ORF">Aple_021730</name>
</gene>
<name>A0A5M3XC76_9ACTN</name>
<comment type="caution">
    <text evidence="1">The sequence shown here is derived from an EMBL/GenBank/DDBJ whole genome shotgun (WGS) entry which is preliminary data.</text>
</comment>
<dbReference type="EMBL" id="BLAF01000011">
    <property type="protein sequence ID" value="GES19277.1"/>
    <property type="molecule type" value="Genomic_DNA"/>
</dbReference>
<dbReference type="InterPro" id="IPR027417">
    <property type="entry name" value="P-loop_NTPase"/>
</dbReference>
<sequence>MRARPITTERLIEDLADRIAAYPRQEWVRVAIDGAPAAHPADLADALVEPLRTRGRETLRVSSWDFLRPASLRFEYGKQDPGAYYDDWLDVNGLTREVLTPLDPGGSGKVLPTLWDSVKDRATRAPYTVLPPGAILLLDGTLLLGRWLPLDFTVHLRLSPAALERRATDAWTIPAFLRYEEEVAPASVADVAVSMDRPRHPALIEEA</sequence>
<evidence type="ECO:0000313" key="1">
    <source>
        <dbReference type="EMBL" id="GES19277.1"/>
    </source>
</evidence>
<keyword evidence="1" id="KW-0808">Transferase</keyword>
<dbReference type="Gene3D" id="3.40.50.300">
    <property type="entry name" value="P-loop containing nucleotide triphosphate hydrolases"/>
    <property type="match status" value="1"/>
</dbReference>
<dbReference type="RefSeq" id="WP_155344388.1">
    <property type="nucleotide sequence ID" value="NZ_BAAAHM010000007.1"/>
</dbReference>
<dbReference type="OrthoDB" id="572586at2"/>
<dbReference type="GO" id="GO:0016301">
    <property type="term" value="F:kinase activity"/>
    <property type="evidence" value="ECO:0007669"/>
    <property type="project" value="UniProtKB-KW"/>
</dbReference>
<dbReference type="Proteomes" id="UP000377595">
    <property type="component" value="Unassembled WGS sequence"/>
</dbReference>
<keyword evidence="1" id="KW-0418">Kinase</keyword>
<reference evidence="1 2" key="1">
    <citation type="submission" date="2019-10" db="EMBL/GenBank/DDBJ databases">
        <title>Whole genome shotgun sequence of Acrocarpospora pleiomorpha NBRC 16267.</title>
        <authorList>
            <person name="Ichikawa N."/>
            <person name="Kimura A."/>
            <person name="Kitahashi Y."/>
            <person name="Komaki H."/>
            <person name="Oguchi A."/>
        </authorList>
    </citation>
    <scope>NUCLEOTIDE SEQUENCE [LARGE SCALE GENOMIC DNA]</scope>
    <source>
        <strain evidence="1 2">NBRC 16267</strain>
    </source>
</reference>
<evidence type="ECO:0000313" key="2">
    <source>
        <dbReference type="Proteomes" id="UP000377595"/>
    </source>
</evidence>
<dbReference type="AlphaFoldDB" id="A0A5M3XC76"/>
<proteinExistence type="predicted"/>
<protein>
    <submittedName>
        <fullName evidence="1">Uridine kinase</fullName>
    </submittedName>
</protein>
<accession>A0A5M3XC76</accession>